<dbReference type="PANTHER" id="PTHR30399:SF1">
    <property type="entry name" value="UTP PYROPHOSPHATASE"/>
    <property type="match status" value="1"/>
</dbReference>
<sequence>MEIKITRKKIKNIIIKINEKGEVLVSAPYKVPNSYIENLLQEKKEWIKEKIEQIKNKQEKISTFEEGDEFIYLGKKYTIKIKISSVEYCELTEEHFILNIKINNFENRKKIISKWLTDNFCTLVKNRTIEFGKRIGYLPSIIKFRDMKTRWGSCNTLTRSITFNLQLYKKPLEVIDYVILHELAHIPYPHHQKEFWNFVEKYMPDWKKRRSLLKTSS</sequence>
<dbReference type="AlphaFoldDB" id="A0A9E2NXE7"/>
<dbReference type="PANTHER" id="PTHR30399">
    <property type="entry name" value="UNCHARACTERIZED PROTEIN YGJP"/>
    <property type="match status" value="1"/>
</dbReference>
<accession>A0A9E2NXE7</accession>
<dbReference type="InterPro" id="IPR002725">
    <property type="entry name" value="YgjP-like_metallopeptidase"/>
</dbReference>
<organism evidence="3 4">
    <name type="scientific">Candidatus Fusobacterium pullicola</name>
    <dbReference type="NCBI Taxonomy" id="2838601"/>
    <lineage>
        <taxon>Bacteria</taxon>
        <taxon>Fusobacteriati</taxon>
        <taxon>Fusobacteriota</taxon>
        <taxon>Fusobacteriia</taxon>
        <taxon>Fusobacteriales</taxon>
        <taxon>Fusobacteriaceae</taxon>
        <taxon>Fusobacterium</taxon>
    </lineage>
</organism>
<proteinExistence type="predicted"/>
<dbReference type="EMBL" id="JAHLFN010000066">
    <property type="protein sequence ID" value="MBU3842683.1"/>
    <property type="molecule type" value="Genomic_DNA"/>
</dbReference>
<evidence type="ECO:0000259" key="2">
    <source>
        <dbReference type="Pfam" id="PF01863"/>
    </source>
</evidence>
<protein>
    <submittedName>
        <fullName evidence="3">M48 family metallopeptidase</fullName>
    </submittedName>
</protein>
<name>A0A9E2NXE7_9FUSO</name>
<feature type="domain" description="YgjP-like metallopeptidase" evidence="2">
    <location>
        <begin position="11"/>
        <end position="215"/>
    </location>
</feature>
<dbReference type="InterPro" id="IPR053136">
    <property type="entry name" value="UTP_pyrophosphatase-like"/>
</dbReference>
<comment type="caution">
    <text evidence="3">The sequence shown here is derived from an EMBL/GenBank/DDBJ whole genome shotgun (WGS) entry which is preliminary data.</text>
</comment>
<dbReference type="Proteomes" id="UP000724657">
    <property type="component" value="Unassembled WGS sequence"/>
</dbReference>
<reference evidence="3" key="2">
    <citation type="submission" date="2021-04" db="EMBL/GenBank/DDBJ databases">
        <authorList>
            <person name="Gilroy R."/>
        </authorList>
    </citation>
    <scope>NUCLEOTIDE SEQUENCE</scope>
    <source>
        <strain evidence="3">A6-441</strain>
    </source>
</reference>
<keyword evidence="1" id="KW-0175">Coiled coil</keyword>
<reference evidence="3" key="1">
    <citation type="journal article" date="2021" name="PeerJ">
        <title>Extensive microbial diversity within the chicken gut microbiome revealed by metagenomics and culture.</title>
        <authorList>
            <person name="Gilroy R."/>
            <person name="Ravi A."/>
            <person name="Getino M."/>
            <person name="Pursley I."/>
            <person name="Horton D.L."/>
            <person name="Alikhan N.F."/>
            <person name="Baker D."/>
            <person name="Gharbi K."/>
            <person name="Hall N."/>
            <person name="Watson M."/>
            <person name="Adriaenssens E.M."/>
            <person name="Foster-Nyarko E."/>
            <person name="Jarju S."/>
            <person name="Secka A."/>
            <person name="Antonio M."/>
            <person name="Oren A."/>
            <person name="Chaudhuri R.R."/>
            <person name="La Ragione R."/>
            <person name="Hildebrand F."/>
            <person name="Pallen M.J."/>
        </authorList>
    </citation>
    <scope>NUCLEOTIDE SEQUENCE</scope>
    <source>
        <strain evidence="3">A6-441</strain>
    </source>
</reference>
<gene>
    <name evidence="3" type="ORF">IAA47_06865</name>
</gene>
<evidence type="ECO:0000256" key="1">
    <source>
        <dbReference type="SAM" id="Coils"/>
    </source>
</evidence>
<evidence type="ECO:0000313" key="3">
    <source>
        <dbReference type="EMBL" id="MBU3842683.1"/>
    </source>
</evidence>
<dbReference type="CDD" id="cd07344">
    <property type="entry name" value="M48_yhfN_like"/>
    <property type="match status" value="1"/>
</dbReference>
<evidence type="ECO:0000313" key="4">
    <source>
        <dbReference type="Proteomes" id="UP000724657"/>
    </source>
</evidence>
<dbReference type="Pfam" id="PF01863">
    <property type="entry name" value="YgjP-like"/>
    <property type="match status" value="1"/>
</dbReference>
<dbReference type="Gene3D" id="3.30.2010.10">
    <property type="entry name" value="Metalloproteases ('zincins'), catalytic domain"/>
    <property type="match status" value="1"/>
</dbReference>
<feature type="coiled-coil region" evidence="1">
    <location>
        <begin position="36"/>
        <end position="67"/>
    </location>
</feature>